<dbReference type="AlphaFoldDB" id="A0AAD5VEH7"/>
<keyword evidence="3" id="KW-1185">Reference proteome</keyword>
<comment type="caution">
    <text evidence="2">The sequence shown here is derived from an EMBL/GenBank/DDBJ whole genome shotgun (WGS) entry which is preliminary data.</text>
</comment>
<proteinExistence type="predicted"/>
<evidence type="ECO:0000313" key="2">
    <source>
        <dbReference type="EMBL" id="KAJ3554058.1"/>
    </source>
</evidence>
<accession>A0AAD5VEH7</accession>
<feature type="region of interest" description="Disordered" evidence="1">
    <location>
        <begin position="1"/>
        <end position="33"/>
    </location>
</feature>
<evidence type="ECO:0000256" key="1">
    <source>
        <dbReference type="SAM" id="MobiDB-lite"/>
    </source>
</evidence>
<dbReference type="Proteomes" id="UP001213000">
    <property type="component" value="Unassembled WGS sequence"/>
</dbReference>
<protein>
    <submittedName>
        <fullName evidence="2">Uncharacterized protein</fullName>
    </submittedName>
</protein>
<sequence length="197" mass="21192">MQLPDPRVGTSDADNALNSQNTDAQQKTAAQLLGQLGADPLDCGTQGHSFSPDPNCNSWINPDQNLLPSSLPHQSSIGTNTQSNASVSATISELSTKRPKREIMLARIREKDALIEALLNQLRRSVTSDLSDQEKHDVLVWLDSLQPTSGARDGGSPVGLNIFPTIPGIPSKEEANFNGEVNPTSSIEIDPESKNDR</sequence>
<name>A0AAD5VEH7_9AGAR</name>
<organism evidence="2 3">
    <name type="scientific">Leucocoprinus birnbaumii</name>
    <dbReference type="NCBI Taxonomy" id="56174"/>
    <lineage>
        <taxon>Eukaryota</taxon>
        <taxon>Fungi</taxon>
        <taxon>Dikarya</taxon>
        <taxon>Basidiomycota</taxon>
        <taxon>Agaricomycotina</taxon>
        <taxon>Agaricomycetes</taxon>
        <taxon>Agaricomycetidae</taxon>
        <taxon>Agaricales</taxon>
        <taxon>Agaricineae</taxon>
        <taxon>Agaricaceae</taxon>
        <taxon>Leucocoprinus</taxon>
    </lineage>
</organism>
<gene>
    <name evidence="2" type="ORF">NP233_g12502</name>
</gene>
<reference evidence="2" key="1">
    <citation type="submission" date="2022-07" db="EMBL/GenBank/DDBJ databases">
        <title>Genome Sequence of Leucocoprinus birnbaumii.</title>
        <authorList>
            <person name="Buettner E."/>
        </authorList>
    </citation>
    <scope>NUCLEOTIDE SEQUENCE</scope>
    <source>
        <strain evidence="2">VT141</strain>
    </source>
</reference>
<feature type="compositionally biased region" description="Polar residues" evidence="1">
    <location>
        <begin position="12"/>
        <end position="29"/>
    </location>
</feature>
<evidence type="ECO:0000313" key="3">
    <source>
        <dbReference type="Proteomes" id="UP001213000"/>
    </source>
</evidence>
<dbReference type="EMBL" id="JANIEX010001831">
    <property type="protein sequence ID" value="KAJ3554058.1"/>
    <property type="molecule type" value="Genomic_DNA"/>
</dbReference>
<feature type="region of interest" description="Disordered" evidence="1">
    <location>
        <begin position="71"/>
        <end position="93"/>
    </location>
</feature>
<feature type="region of interest" description="Disordered" evidence="1">
    <location>
        <begin position="171"/>
        <end position="197"/>
    </location>
</feature>